<gene>
    <name evidence="1" type="ORF">SAMN04488561_1560</name>
</gene>
<accession>A0A1H5JFY9</accession>
<evidence type="ECO:0000313" key="1">
    <source>
        <dbReference type="EMBL" id="SEE51147.1"/>
    </source>
</evidence>
<sequence>MTLDTLPTSLDVVFPDLILAVGDDGTEGYVRAADINPPSSTSPEQAVAEQEARLDANGDWKVPLYAEDGTTVIGTYTVYVKVGEPRP</sequence>
<dbReference type="STRING" id="561176.SAMN04488561_1560"/>
<evidence type="ECO:0000313" key="2">
    <source>
        <dbReference type="Proteomes" id="UP000181980"/>
    </source>
</evidence>
<reference evidence="2" key="1">
    <citation type="submission" date="2016-10" db="EMBL/GenBank/DDBJ databases">
        <authorList>
            <person name="Varghese N."/>
            <person name="Submissions S."/>
        </authorList>
    </citation>
    <scope>NUCLEOTIDE SEQUENCE [LARGE SCALE GENOMIC DNA]</scope>
    <source>
        <strain evidence="2">DSM 45237</strain>
    </source>
</reference>
<proteinExistence type="predicted"/>
<organism evidence="1 2">
    <name type="scientific">Jiangella alba</name>
    <dbReference type="NCBI Taxonomy" id="561176"/>
    <lineage>
        <taxon>Bacteria</taxon>
        <taxon>Bacillati</taxon>
        <taxon>Actinomycetota</taxon>
        <taxon>Actinomycetes</taxon>
        <taxon>Jiangellales</taxon>
        <taxon>Jiangellaceae</taxon>
        <taxon>Jiangella</taxon>
    </lineage>
</organism>
<protein>
    <submittedName>
        <fullName evidence="1">Uncharacterized protein</fullName>
    </submittedName>
</protein>
<dbReference type="EMBL" id="FNUC01000003">
    <property type="protein sequence ID" value="SEE51147.1"/>
    <property type="molecule type" value="Genomic_DNA"/>
</dbReference>
<name>A0A1H5JFY9_9ACTN</name>
<dbReference type="Proteomes" id="UP000181980">
    <property type="component" value="Unassembled WGS sequence"/>
</dbReference>
<keyword evidence="2" id="KW-1185">Reference proteome</keyword>
<dbReference type="AlphaFoldDB" id="A0A1H5JFY9"/>